<dbReference type="CDD" id="cd20403">
    <property type="entry name" value="Tudor_Agenet_FMRP-like_rpt2"/>
    <property type="match status" value="1"/>
</dbReference>
<evidence type="ECO:0000313" key="2">
    <source>
        <dbReference type="Proteomes" id="UP001651158"/>
    </source>
</evidence>
<gene>
    <name evidence="1" type="ORF">TcWFU_002951</name>
</gene>
<evidence type="ECO:0000313" key="1">
    <source>
        <dbReference type="EMBL" id="KAL5111673.1"/>
    </source>
</evidence>
<protein>
    <submittedName>
        <fullName evidence="1">Fragile X mental retardation syndrome-related protein 2</fullName>
    </submittedName>
</protein>
<sequence>MTCAIPVELVGSFGEAYPGCIVDYKAPDSFVFRFGEFSGAAGEITVLPTRLRKPPKCDAYGTKGSDVSVGDHIEVLVGKSATNDTNEALPPSWWPARITKRRGDFAIVEYSTTDGDSEVFTNFPKPHLENVVEINQIRHKNSEKLLSESDFLYHIFDVPQELVGLFKEPSNIEHIIRACGQSMLFCQIREDMKLPPRVFKCQRL</sequence>
<dbReference type="PANTHER" id="PTHR10603:SF7">
    <property type="entry name" value="FRAGILE X MESSENGER RIBONUCLEOPROTEIN 1 HOMOLOG"/>
    <property type="match status" value="1"/>
</dbReference>
<accession>A0ABR4QQ66</accession>
<proteinExistence type="predicted"/>
<organism evidence="1 2">
    <name type="scientific">Taenia crassiceps</name>
    <dbReference type="NCBI Taxonomy" id="6207"/>
    <lineage>
        <taxon>Eukaryota</taxon>
        <taxon>Metazoa</taxon>
        <taxon>Spiralia</taxon>
        <taxon>Lophotrochozoa</taxon>
        <taxon>Platyhelminthes</taxon>
        <taxon>Cestoda</taxon>
        <taxon>Eucestoda</taxon>
        <taxon>Cyclophyllidea</taxon>
        <taxon>Taeniidae</taxon>
        <taxon>Taenia</taxon>
    </lineage>
</organism>
<name>A0ABR4QQ66_9CEST</name>
<dbReference type="Proteomes" id="UP001651158">
    <property type="component" value="Unassembled WGS sequence"/>
</dbReference>
<keyword evidence="2" id="KW-1185">Reference proteome</keyword>
<dbReference type="EMBL" id="JAKROA010000001">
    <property type="protein sequence ID" value="KAL5111673.1"/>
    <property type="molecule type" value="Genomic_DNA"/>
</dbReference>
<comment type="caution">
    <text evidence="1">The sequence shown here is derived from an EMBL/GenBank/DDBJ whole genome shotgun (WGS) entry which is preliminary data.</text>
</comment>
<reference evidence="1 2" key="1">
    <citation type="journal article" date="2022" name="Front. Cell. Infect. Microbiol.">
        <title>The Genomes of Two Strains of Taenia crassiceps the Animal Model for the Study of Human Cysticercosis.</title>
        <authorList>
            <person name="Bobes R.J."/>
            <person name="Estrada K."/>
            <person name="Rios-Valencia D.G."/>
            <person name="Calderon-Gallegos A."/>
            <person name="de la Torre P."/>
            <person name="Carrero J.C."/>
            <person name="Sanchez-Flores A."/>
            <person name="Laclette J.P."/>
        </authorList>
    </citation>
    <scope>NUCLEOTIDE SEQUENCE [LARGE SCALE GENOMIC DNA]</scope>
    <source>
        <strain evidence="1">WFUcys</strain>
    </source>
</reference>
<dbReference type="Gene3D" id="2.30.30.140">
    <property type="match status" value="1"/>
</dbReference>
<dbReference type="InterPro" id="IPR040148">
    <property type="entry name" value="FMR1"/>
</dbReference>
<dbReference type="PANTHER" id="PTHR10603">
    <property type="entry name" value="FRAGILE X MENTAL RETARDATION SYNDROME-RELATED PROTEIN"/>
    <property type="match status" value="1"/>
</dbReference>